<feature type="short sequence motif" description="'HIGH' region" evidence="12">
    <location>
        <begin position="71"/>
        <end position="81"/>
    </location>
</feature>
<dbReference type="PROSITE" id="PS00178">
    <property type="entry name" value="AA_TRNA_LIGASE_I"/>
    <property type="match status" value="1"/>
</dbReference>
<evidence type="ECO:0000256" key="12">
    <source>
        <dbReference type="HAMAP-Rule" id="MF_02002"/>
    </source>
</evidence>
<evidence type="ECO:0000256" key="11">
    <source>
        <dbReference type="ARBA" id="ARBA00048359"/>
    </source>
</evidence>
<dbReference type="EC" id="6.1.1.5" evidence="12"/>
<dbReference type="HAMAP" id="MF_02002">
    <property type="entry name" value="Ile_tRNA_synth_type1"/>
    <property type="match status" value="1"/>
</dbReference>
<dbReference type="InterPro" id="IPR013155">
    <property type="entry name" value="M/V/L/I-tRNA-synth_anticd-bd"/>
</dbReference>
<reference evidence="17" key="1">
    <citation type="submission" date="2016-10" db="EMBL/GenBank/DDBJ databases">
        <authorList>
            <person name="Varghese N."/>
            <person name="Submissions S."/>
        </authorList>
    </citation>
    <scope>NUCLEOTIDE SEQUENCE [LARGE SCALE GENOMIC DNA]</scope>
    <source>
        <strain evidence="17">S6-262</strain>
    </source>
</reference>
<dbReference type="CDD" id="cd07960">
    <property type="entry name" value="Anticodon_Ia_Ile_BEm"/>
    <property type="match status" value="1"/>
</dbReference>
<feature type="binding site" evidence="12">
    <location>
        <position position="934"/>
    </location>
    <ligand>
        <name>Zn(2+)</name>
        <dbReference type="ChEBI" id="CHEBI:29105"/>
    </ligand>
</feature>
<feature type="short sequence motif" description="'KMSKS' region" evidence="12">
    <location>
        <begin position="642"/>
        <end position="646"/>
    </location>
</feature>
<dbReference type="FunFam" id="3.40.50.620:FF:000042">
    <property type="entry name" value="Isoleucine--tRNA ligase"/>
    <property type="match status" value="1"/>
</dbReference>
<feature type="domain" description="Methionyl/Valyl/Leucyl/Isoleucyl-tRNA synthetase anticodon-binding" evidence="15">
    <location>
        <begin position="724"/>
        <end position="878"/>
    </location>
</feature>
<dbReference type="InterPro" id="IPR010663">
    <property type="entry name" value="Znf_FPG/IleRS"/>
</dbReference>
<dbReference type="OrthoDB" id="9810365at2"/>
<dbReference type="GO" id="GO:0005829">
    <property type="term" value="C:cytosol"/>
    <property type="evidence" value="ECO:0007669"/>
    <property type="project" value="TreeGrafter"/>
</dbReference>
<keyword evidence="5 12" id="KW-0547">Nucleotide-binding</keyword>
<dbReference type="STRING" id="1166340.SAMN05192583_3584"/>
<comment type="function">
    <text evidence="10 12">Catalyzes the attachment of isoleucine to tRNA(Ile). As IleRS can inadvertently accommodate and process structurally similar amino acids such as valine, to avoid such errors it has two additional distinct tRNA(Ile)-dependent editing activities. One activity is designated as 'pretransfer' editing and involves the hydrolysis of activated Val-AMP. The other activity is designated 'posttransfer' editing and involves deacylation of mischarged Val-tRNA(Ile).</text>
</comment>
<dbReference type="Proteomes" id="UP000199206">
    <property type="component" value="Unassembled WGS sequence"/>
</dbReference>
<evidence type="ECO:0000256" key="1">
    <source>
        <dbReference type="ARBA" id="ARBA00006887"/>
    </source>
</evidence>
<evidence type="ECO:0000256" key="8">
    <source>
        <dbReference type="ARBA" id="ARBA00022917"/>
    </source>
</evidence>
<dbReference type="GO" id="GO:0000049">
    <property type="term" value="F:tRNA binding"/>
    <property type="evidence" value="ECO:0007669"/>
    <property type="project" value="InterPro"/>
</dbReference>
<comment type="catalytic activity">
    <reaction evidence="11 12">
        <text>tRNA(Ile) + L-isoleucine + ATP = L-isoleucyl-tRNA(Ile) + AMP + diphosphate</text>
        <dbReference type="Rhea" id="RHEA:11060"/>
        <dbReference type="Rhea" id="RHEA-COMP:9666"/>
        <dbReference type="Rhea" id="RHEA-COMP:9695"/>
        <dbReference type="ChEBI" id="CHEBI:30616"/>
        <dbReference type="ChEBI" id="CHEBI:33019"/>
        <dbReference type="ChEBI" id="CHEBI:58045"/>
        <dbReference type="ChEBI" id="CHEBI:78442"/>
        <dbReference type="ChEBI" id="CHEBI:78528"/>
        <dbReference type="ChEBI" id="CHEBI:456215"/>
        <dbReference type="EC" id="6.1.1.5"/>
    </reaction>
</comment>
<evidence type="ECO:0000256" key="10">
    <source>
        <dbReference type="ARBA" id="ARBA00025217"/>
    </source>
</evidence>
<comment type="similarity">
    <text evidence="1 12">Belongs to the class-I aminoacyl-tRNA synthetase family. IleS type 1 subfamily.</text>
</comment>
<feature type="binding site" evidence="12">
    <location>
        <position position="931"/>
    </location>
    <ligand>
        <name>Zn(2+)</name>
        <dbReference type="ChEBI" id="CHEBI:29105"/>
    </ligand>
</feature>
<dbReference type="GO" id="GO:0005524">
    <property type="term" value="F:ATP binding"/>
    <property type="evidence" value="ECO:0007669"/>
    <property type="project" value="UniProtKB-UniRule"/>
</dbReference>
<evidence type="ECO:0000256" key="9">
    <source>
        <dbReference type="ARBA" id="ARBA00023146"/>
    </source>
</evidence>
<feature type="domain" description="Zinc finger FPG/IleRS-type" evidence="14">
    <location>
        <begin position="913"/>
        <end position="937"/>
    </location>
</feature>
<comment type="domain">
    <text evidence="12">IleRS has two distinct active sites: one for aminoacylation and one for editing. The misactivated valine is translocated from the active site to the editing site, which sterically excludes the correctly activated isoleucine. The single editing site contains two valyl binding pockets, one specific for each substrate (Val-AMP or Val-tRNA(Ile)).</text>
</comment>
<dbReference type="PRINTS" id="PR00984">
    <property type="entry name" value="TRNASYNTHILE"/>
</dbReference>
<keyword evidence="4 12" id="KW-0479">Metal-binding</keyword>
<dbReference type="Gene3D" id="1.10.730.20">
    <property type="match status" value="1"/>
</dbReference>
<name>A0A1H8JFN2_9SPHN</name>
<keyword evidence="17" id="KW-1185">Reference proteome</keyword>
<dbReference type="NCBIfam" id="TIGR00392">
    <property type="entry name" value="ileS"/>
    <property type="match status" value="1"/>
</dbReference>
<dbReference type="InterPro" id="IPR009008">
    <property type="entry name" value="Val/Leu/Ile-tRNA-synth_edit"/>
</dbReference>
<feature type="binding site" evidence="12">
    <location>
        <position position="645"/>
    </location>
    <ligand>
        <name>ATP</name>
        <dbReference type="ChEBI" id="CHEBI:30616"/>
    </ligand>
</feature>
<dbReference type="InterPro" id="IPR033708">
    <property type="entry name" value="Anticodon_Ile_BEm"/>
</dbReference>
<evidence type="ECO:0000256" key="4">
    <source>
        <dbReference type="ARBA" id="ARBA00022723"/>
    </source>
</evidence>
<dbReference type="InterPro" id="IPR050081">
    <property type="entry name" value="Ile-tRNA_ligase"/>
</dbReference>
<evidence type="ECO:0000313" key="17">
    <source>
        <dbReference type="Proteomes" id="UP000199206"/>
    </source>
</evidence>
<dbReference type="InterPro" id="IPR002300">
    <property type="entry name" value="aa-tRNA-synth_Ia"/>
</dbReference>
<dbReference type="Gene3D" id="3.40.50.620">
    <property type="entry name" value="HUPs"/>
    <property type="match status" value="2"/>
</dbReference>
<evidence type="ECO:0000256" key="6">
    <source>
        <dbReference type="ARBA" id="ARBA00022833"/>
    </source>
</evidence>
<dbReference type="PANTHER" id="PTHR42765:SF1">
    <property type="entry name" value="ISOLEUCINE--TRNA LIGASE, MITOCHONDRIAL"/>
    <property type="match status" value="1"/>
</dbReference>
<keyword evidence="7 12" id="KW-0067">ATP-binding</keyword>
<protein>
    <recommendedName>
        <fullName evidence="12">Isoleucine--tRNA ligase</fullName>
        <ecNumber evidence="12">6.1.1.5</ecNumber>
    </recommendedName>
    <alternativeName>
        <fullName evidence="12">Isoleucyl-tRNA synthetase</fullName>
        <shortName evidence="12">IleRS</shortName>
    </alternativeName>
</protein>
<dbReference type="SUPFAM" id="SSF47323">
    <property type="entry name" value="Anticodon-binding domain of a subclass of class I aminoacyl-tRNA synthetases"/>
    <property type="match status" value="1"/>
</dbReference>
<evidence type="ECO:0000256" key="5">
    <source>
        <dbReference type="ARBA" id="ARBA00022741"/>
    </source>
</evidence>
<keyword evidence="3 12" id="KW-0436">Ligase</keyword>
<dbReference type="InterPro" id="IPR001412">
    <property type="entry name" value="aa-tRNA-synth_I_CS"/>
</dbReference>
<dbReference type="PANTHER" id="PTHR42765">
    <property type="entry name" value="SOLEUCYL-TRNA SYNTHETASE"/>
    <property type="match status" value="1"/>
</dbReference>
<evidence type="ECO:0000259" key="14">
    <source>
        <dbReference type="Pfam" id="PF06827"/>
    </source>
</evidence>
<keyword evidence="2 12" id="KW-0963">Cytoplasm</keyword>
<evidence type="ECO:0000256" key="2">
    <source>
        <dbReference type="ARBA" id="ARBA00022490"/>
    </source>
</evidence>
<dbReference type="AlphaFoldDB" id="A0A1H8JFN2"/>
<dbReference type="Pfam" id="PF08264">
    <property type="entry name" value="Anticodon_1"/>
    <property type="match status" value="1"/>
</dbReference>
<dbReference type="GO" id="GO:0008270">
    <property type="term" value="F:zinc ion binding"/>
    <property type="evidence" value="ECO:0007669"/>
    <property type="project" value="UniProtKB-UniRule"/>
</dbReference>
<dbReference type="SUPFAM" id="SSF50677">
    <property type="entry name" value="ValRS/IleRS/LeuRS editing domain"/>
    <property type="match status" value="1"/>
</dbReference>
<dbReference type="InterPro" id="IPR009080">
    <property type="entry name" value="tRNAsynth_Ia_anticodon-bd"/>
</dbReference>
<gene>
    <name evidence="12" type="primary">ileS</name>
    <name evidence="16" type="ORF">SAMN05192583_3584</name>
</gene>
<dbReference type="Gene3D" id="3.90.740.10">
    <property type="entry name" value="Valyl/Leucyl/Isoleucyl-tRNA synthetase, editing domain"/>
    <property type="match status" value="1"/>
</dbReference>
<dbReference type="InterPro" id="IPR014729">
    <property type="entry name" value="Rossmann-like_a/b/a_fold"/>
</dbReference>
<evidence type="ECO:0000259" key="13">
    <source>
        <dbReference type="Pfam" id="PF00133"/>
    </source>
</evidence>
<dbReference type="InterPro" id="IPR002301">
    <property type="entry name" value="Ile-tRNA-ligase"/>
</dbReference>
<evidence type="ECO:0000313" key="16">
    <source>
        <dbReference type="EMBL" id="SEN79502.1"/>
    </source>
</evidence>
<dbReference type="EMBL" id="FOCF01000013">
    <property type="protein sequence ID" value="SEN79502.1"/>
    <property type="molecule type" value="Genomic_DNA"/>
</dbReference>
<comment type="subcellular location">
    <subcellularLocation>
        <location evidence="12">Cytoplasm</location>
    </subcellularLocation>
</comment>
<proteinExistence type="inferred from homology"/>
<organism evidence="16 17">
    <name type="scientific">Sphingomonas gellani</name>
    <dbReference type="NCBI Taxonomy" id="1166340"/>
    <lineage>
        <taxon>Bacteria</taxon>
        <taxon>Pseudomonadati</taxon>
        <taxon>Pseudomonadota</taxon>
        <taxon>Alphaproteobacteria</taxon>
        <taxon>Sphingomonadales</taxon>
        <taxon>Sphingomonadaceae</taxon>
        <taxon>Sphingomonas</taxon>
    </lineage>
</organism>
<keyword evidence="6 12" id="KW-0862">Zinc</keyword>
<comment type="cofactor">
    <cofactor evidence="12">
        <name>Zn(2+)</name>
        <dbReference type="ChEBI" id="CHEBI:29105"/>
    </cofactor>
    <text evidence="12">Binds 1 zinc ion per subunit.</text>
</comment>
<keyword evidence="8 12" id="KW-0648">Protein biosynthesis</keyword>
<evidence type="ECO:0000256" key="7">
    <source>
        <dbReference type="ARBA" id="ARBA00022840"/>
    </source>
</evidence>
<dbReference type="SUPFAM" id="SSF52374">
    <property type="entry name" value="Nucleotidylyl transferase"/>
    <property type="match status" value="1"/>
</dbReference>
<feature type="binding site" evidence="12">
    <location>
        <position position="917"/>
    </location>
    <ligand>
        <name>Zn(2+)</name>
        <dbReference type="ChEBI" id="CHEBI:29105"/>
    </ligand>
</feature>
<feature type="domain" description="Aminoacyl-tRNA synthetase class Ia" evidence="13">
    <location>
        <begin position="41"/>
        <end position="680"/>
    </location>
</feature>
<sequence>MTDASDNAAAASANRDWRDTVFLPKTDFPMKAGLAQKEPAILERWARIGVYDRLREQRAGRERFILHDGPPYANGDIHMGHAMNKVLKDIIVRSQTLMGKDAPYVPGWDCHGLPIEWKVEEAYRAKKQDKDSVPVDQFRAECRAYAAKWVDVQRAEFERLGVMGDWADPYLTMNYDAEATIVGELLKFAESGQLYRGAKPVMWSPVEKTALAEAEVEYEDVVSTQIDVGFEVLDCPEWPALKGAQAVIWTTTPWTIPVNQAIAYGSAFDYLVVTVAGRRVIVAEPLLPAYLKRVGEKKFDFEALIKGTIFEGATVRHPMHALGGFFAKPRPMLAGDFVTTDAGTGLVHMSPDHGEDDFLLCKSHGIDPVFAVDGGGFYRPDWPWLGGQGSVINKKFVASDGPICNDLREAGGLIAASDDFAHSYPHSWRSKAKLIQRATPQWFIPMDREISDGAPSAEGRGEVVGNGASLREVALDAIARTRWVPARAENRITAMVQGRPDWVISRQRAWGVPIALYVHRQSGEYLNDPAVNARIVDAFRSGGADAWFTADHTTLLGPDHDLADYEPVNDILDVWFDSGSTHAFTVEARYGEGVRADLYVEGSDQHRGWFQSSLLESCGTRGRAPYDAVLTHGFALDGQGRKMSKSLGNVVDPLKVIGESGADILRMWVASTDYFDDVRIGKEVLGTASDAYRKLRNTFRYLLGALDGFDKAEVVPVAALPELERYIVHRLGMLDAELREAATGFEFNRYLRLLTDFAQDDLSAFFFDIRKDSLYCDASSDPRRRAYRSVLDTLFHALVRYAAPVIPFTAEEVWQTRFPSEDGSVHFLEWPELPAMPGDAVVGTNWRDVRGLREQVTEAIEPLRREKTVRSSLEAEVTVPDLPLSADALAEAFIVAKVTKGEDIDVTRTGYHKCGRCWRHLPEVSDDGDLCGRCEKVVSHA</sequence>
<feature type="binding site" evidence="12">
    <location>
        <position position="914"/>
    </location>
    <ligand>
        <name>Zn(2+)</name>
        <dbReference type="ChEBI" id="CHEBI:29105"/>
    </ligand>
</feature>
<dbReference type="GO" id="GO:0006428">
    <property type="term" value="P:isoleucyl-tRNA aminoacylation"/>
    <property type="evidence" value="ECO:0007669"/>
    <property type="project" value="UniProtKB-UniRule"/>
</dbReference>
<dbReference type="RefSeq" id="WP_093667082.1">
    <property type="nucleotide sequence ID" value="NZ_FOCF01000013.1"/>
</dbReference>
<dbReference type="InterPro" id="IPR023585">
    <property type="entry name" value="Ile-tRNA-ligase_type1"/>
</dbReference>
<comment type="subunit">
    <text evidence="12">Monomer.</text>
</comment>
<dbReference type="Pfam" id="PF06827">
    <property type="entry name" value="zf-FPG_IleRS"/>
    <property type="match status" value="1"/>
</dbReference>
<dbReference type="GO" id="GO:0004822">
    <property type="term" value="F:isoleucine-tRNA ligase activity"/>
    <property type="evidence" value="ECO:0007669"/>
    <property type="project" value="UniProtKB-UniRule"/>
</dbReference>
<accession>A0A1H8JFN2</accession>
<dbReference type="Pfam" id="PF00133">
    <property type="entry name" value="tRNA-synt_1"/>
    <property type="match status" value="1"/>
</dbReference>
<evidence type="ECO:0000256" key="3">
    <source>
        <dbReference type="ARBA" id="ARBA00022598"/>
    </source>
</evidence>
<dbReference type="GO" id="GO:0002161">
    <property type="term" value="F:aminoacyl-tRNA deacylase activity"/>
    <property type="evidence" value="ECO:0007669"/>
    <property type="project" value="InterPro"/>
</dbReference>
<evidence type="ECO:0000259" key="15">
    <source>
        <dbReference type="Pfam" id="PF08264"/>
    </source>
</evidence>
<keyword evidence="9 12" id="KW-0030">Aminoacyl-tRNA synthetase</keyword>
<feature type="binding site" evidence="12">
    <location>
        <position position="601"/>
    </location>
    <ligand>
        <name>L-isoleucyl-5'-AMP</name>
        <dbReference type="ChEBI" id="CHEBI:178002"/>
    </ligand>
</feature>
<dbReference type="Gene3D" id="1.10.10.830">
    <property type="entry name" value="Ile-tRNA synthetase CP2 domain-like"/>
    <property type="match status" value="1"/>
</dbReference>